<keyword evidence="4" id="KW-0255">Endonuclease</keyword>
<dbReference type="InterPro" id="IPR050951">
    <property type="entry name" value="Retrovirus_Pol_polyprotein"/>
</dbReference>
<name>A0AAV4GFZ3_9GAST</name>
<dbReference type="Gene3D" id="3.30.70.270">
    <property type="match status" value="2"/>
</dbReference>
<dbReference type="AlphaFoldDB" id="A0AAV4GFZ3"/>
<comment type="caution">
    <text evidence="8">The sequence shown here is derived from an EMBL/GenBank/DDBJ whole genome shotgun (WGS) entry which is preliminary data.</text>
</comment>
<organism evidence="8 9">
    <name type="scientific">Elysia marginata</name>
    <dbReference type="NCBI Taxonomy" id="1093978"/>
    <lineage>
        <taxon>Eukaryota</taxon>
        <taxon>Metazoa</taxon>
        <taxon>Spiralia</taxon>
        <taxon>Lophotrochozoa</taxon>
        <taxon>Mollusca</taxon>
        <taxon>Gastropoda</taxon>
        <taxon>Heterobranchia</taxon>
        <taxon>Euthyneura</taxon>
        <taxon>Panpulmonata</taxon>
        <taxon>Sacoglossa</taxon>
        <taxon>Placobranchoidea</taxon>
        <taxon>Plakobranchidae</taxon>
        <taxon>Elysia</taxon>
    </lineage>
</organism>
<dbReference type="SUPFAM" id="SSF56672">
    <property type="entry name" value="DNA/RNA polymerases"/>
    <property type="match status" value="1"/>
</dbReference>
<evidence type="ECO:0000313" key="9">
    <source>
        <dbReference type="Proteomes" id="UP000762676"/>
    </source>
</evidence>
<dbReference type="GO" id="GO:0004519">
    <property type="term" value="F:endonuclease activity"/>
    <property type="evidence" value="ECO:0007669"/>
    <property type="project" value="UniProtKB-KW"/>
</dbReference>
<dbReference type="InterPro" id="IPR043128">
    <property type="entry name" value="Rev_trsase/Diguanyl_cyclase"/>
</dbReference>
<accession>A0AAV4GFZ3</accession>
<keyword evidence="1" id="KW-0808">Transferase</keyword>
<evidence type="ECO:0000256" key="2">
    <source>
        <dbReference type="ARBA" id="ARBA00022695"/>
    </source>
</evidence>
<sequence length="300" mass="33809">MQWARMPFGLVTAPATFCRLMRLVLEDKPQLLSYFDDTLLHTGTWDEHLVGLKNLLSTLKDHGLTVNPSKLVVGQTSIHFLGHSVSNDTLSPLPTQVSKVLELKKPTTKKQVRSLMGLISYYRSFISDFSSLTAPLTDLLRKGSPEKVVWSDECGRALQHIQNILSNDPVLIIPDLNAQFIVRTDAPDYGIGAVLLQERNGVLMPCRFASRKLLPRETKYSTIERECLAIVFAVSQFYKYIALKHFVLQTDHRPLLFLKEGRAKNSRLMRWALALQEFSFIISAIPGTVSCHADALSRLC</sequence>
<dbReference type="FunFam" id="3.30.70.270:FF:000020">
    <property type="entry name" value="Transposon Tf2-6 polyprotein-like Protein"/>
    <property type="match status" value="1"/>
</dbReference>
<keyword evidence="5" id="KW-0378">Hydrolase</keyword>
<dbReference type="PROSITE" id="PS50878">
    <property type="entry name" value="RT_POL"/>
    <property type="match status" value="1"/>
</dbReference>
<dbReference type="InterPro" id="IPR000477">
    <property type="entry name" value="RT_dom"/>
</dbReference>
<dbReference type="EMBL" id="BMAT01001386">
    <property type="protein sequence ID" value="GFR84433.1"/>
    <property type="molecule type" value="Genomic_DNA"/>
</dbReference>
<evidence type="ECO:0000256" key="1">
    <source>
        <dbReference type="ARBA" id="ARBA00022679"/>
    </source>
</evidence>
<dbReference type="Proteomes" id="UP000762676">
    <property type="component" value="Unassembled WGS sequence"/>
</dbReference>
<evidence type="ECO:0000256" key="5">
    <source>
        <dbReference type="ARBA" id="ARBA00022801"/>
    </source>
</evidence>
<keyword evidence="3" id="KW-0540">Nuclease</keyword>
<dbReference type="Pfam" id="PF00078">
    <property type="entry name" value="RVT_1"/>
    <property type="match status" value="1"/>
</dbReference>
<keyword evidence="9" id="KW-1185">Reference proteome</keyword>
<dbReference type="GO" id="GO:0016787">
    <property type="term" value="F:hydrolase activity"/>
    <property type="evidence" value="ECO:0007669"/>
    <property type="project" value="UniProtKB-KW"/>
</dbReference>
<dbReference type="FunFam" id="3.10.20.370:FF:000001">
    <property type="entry name" value="Retrovirus-related Pol polyprotein from transposon 17.6-like protein"/>
    <property type="match status" value="1"/>
</dbReference>
<dbReference type="CDD" id="cd09274">
    <property type="entry name" value="RNase_HI_RT_Ty3"/>
    <property type="match status" value="1"/>
</dbReference>
<evidence type="ECO:0000259" key="7">
    <source>
        <dbReference type="PROSITE" id="PS50878"/>
    </source>
</evidence>
<evidence type="ECO:0000256" key="6">
    <source>
        <dbReference type="ARBA" id="ARBA00022918"/>
    </source>
</evidence>
<dbReference type="InterPro" id="IPR043502">
    <property type="entry name" value="DNA/RNA_pol_sf"/>
</dbReference>
<dbReference type="PANTHER" id="PTHR37984">
    <property type="entry name" value="PROTEIN CBG26694"/>
    <property type="match status" value="1"/>
</dbReference>
<dbReference type="GO" id="GO:0003964">
    <property type="term" value="F:RNA-directed DNA polymerase activity"/>
    <property type="evidence" value="ECO:0007669"/>
    <property type="project" value="UniProtKB-KW"/>
</dbReference>
<gene>
    <name evidence="8" type="ORF">ElyMa_000671400</name>
</gene>
<protein>
    <submittedName>
        <fullName evidence="8">Reverse transcriptase</fullName>
    </submittedName>
</protein>
<evidence type="ECO:0000313" key="8">
    <source>
        <dbReference type="EMBL" id="GFR84433.1"/>
    </source>
</evidence>
<keyword evidence="6 8" id="KW-0695">RNA-directed DNA polymerase</keyword>
<evidence type="ECO:0000256" key="3">
    <source>
        <dbReference type="ARBA" id="ARBA00022722"/>
    </source>
</evidence>
<dbReference type="CDD" id="cd01647">
    <property type="entry name" value="RT_LTR"/>
    <property type="match status" value="1"/>
</dbReference>
<reference evidence="8 9" key="1">
    <citation type="journal article" date="2021" name="Elife">
        <title>Chloroplast acquisition without the gene transfer in kleptoplastic sea slugs, Plakobranchus ocellatus.</title>
        <authorList>
            <person name="Maeda T."/>
            <person name="Takahashi S."/>
            <person name="Yoshida T."/>
            <person name="Shimamura S."/>
            <person name="Takaki Y."/>
            <person name="Nagai Y."/>
            <person name="Toyoda A."/>
            <person name="Suzuki Y."/>
            <person name="Arimoto A."/>
            <person name="Ishii H."/>
            <person name="Satoh N."/>
            <person name="Nishiyama T."/>
            <person name="Hasebe M."/>
            <person name="Maruyama T."/>
            <person name="Minagawa J."/>
            <person name="Obokata J."/>
            <person name="Shigenobu S."/>
        </authorList>
    </citation>
    <scope>NUCLEOTIDE SEQUENCE [LARGE SCALE GENOMIC DNA]</scope>
</reference>
<feature type="domain" description="Reverse transcriptase" evidence="7">
    <location>
        <begin position="1"/>
        <end position="85"/>
    </location>
</feature>
<dbReference type="Pfam" id="PF17917">
    <property type="entry name" value="RT_RNaseH"/>
    <property type="match status" value="1"/>
</dbReference>
<dbReference type="PANTHER" id="PTHR37984:SF5">
    <property type="entry name" value="PROTEIN NYNRIN-LIKE"/>
    <property type="match status" value="1"/>
</dbReference>
<dbReference type="Gene3D" id="3.10.20.370">
    <property type="match status" value="1"/>
</dbReference>
<evidence type="ECO:0000256" key="4">
    <source>
        <dbReference type="ARBA" id="ARBA00022759"/>
    </source>
</evidence>
<keyword evidence="2" id="KW-0548">Nucleotidyltransferase</keyword>
<dbReference type="InterPro" id="IPR041373">
    <property type="entry name" value="RT_RNaseH"/>
</dbReference>
<proteinExistence type="predicted"/>